<dbReference type="EMBL" id="JOSY01000007">
    <property type="protein sequence ID" value="KFM17189.1"/>
    <property type="molecule type" value="Genomic_DNA"/>
</dbReference>
<comment type="caution">
    <text evidence="1">The sequence shown here is derived from an EMBL/GenBank/DDBJ whole genome shotgun (WGS) entry which is preliminary data.</text>
</comment>
<evidence type="ECO:0000313" key="2">
    <source>
        <dbReference type="Proteomes" id="UP000029386"/>
    </source>
</evidence>
<evidence type="ECO:0000313" key="1">
    <source>
        <dbReference type="EMBL" id="KFM17189.1"/>
    </source>
</evidence>
<name>A0A087RUN5_9ARCH</name>
<proteinExistence type="predicted"/>
<keyword evidence="2" id="KW-1185">Reference proteome</keyword>
<dbReference type="Proteomes" id="UP000029386">
    <property type="component" value="Unassembled WGS sequence"/>
</dbReference>
<reference evidence="1 2" key="1">
    <citation type="submission" date="2014-06" db="EMBL/GenBank/DDBJ databases">
        <authorList>
            <person name="Ngugi D.K."/>
            <person name="Blom J."/>
            <person name="Alam I."/>
            <person name="Rashid M."/>
            <person name="Baalawi W."/>
            <person name="Zhang G."/>
            <person name="Hikmawan T."/>
            <person name="Guan Y."/>
            <person name="Antunes A."/>
            <person name="Siam R."/>
            <person name="El-Dorry H."/>
            <person name="Bajic V."/>
            <person name="Stingl U."/>
        </authorList>
    </citation>
    <scope>NUCLEOTIDE SEQUENCE [LARGE SCALE GENOMIC DNA]</scope>
    <source>
        <strain evidence="1">SCGC AAA799-D11</strain>
    </source>
</reference>
<protein>
    <submittedName>
        <fullName evidence="1">Uncharacterized protein</fullName>
    </submittedName>
</protein>
<sequence>MIIGSPLPTFPELEDAVMNELAANAGPVIPKVIIEIANNVNAKILAGFIFILIHELSVFMYSMKEKLTRLYPNYTFFD</sequence>
<dbReference type="AlphaFoldDB" id="A0A087RUN5"/>
<organism evidence="1 2">
    <name type="scientific">Marine Group I thaumarchaeote SCGC AAA799-D11</name>
    <dbReference type="NCBI Taxonomy" id="1502291"/>
    <lineage>
        <taxon>Archaea</taxon>
        <taxon>Nitrososphaerota</taxon>
        <taxon>Marine Group I</taxon>
    </lineage>
</organism>
<gene>
    <name evidence="1" type="ORF">AAA799D11_00243</name>
</gene>
<accession>A0A087RUN5</accession>